<dbReference type="EMBL" id="JXTC01000104">
    <property type="protein sequence ID" value="PON88597.1"/>
    <property type="molecule type" value="Genomic_DNA"/>
</dbReference>
<proteinExistence type="predicted"/>
<protein>
    <submittedName>
        <fullName evidence="1">Uncharacterized protein</fullName>
    </submittedName>
</protein>
<gene>
    <name evidence="1" type="ORF">TorRG33x02_156620</name>
</gene>
<accession>A0A2P5EST4</accession>
<evidence type="ECO:0000313" key="1">
    <source>
        <dbReference type="EMBL" id="PON88597.1"/>
    </source>
</evidence>
<dbReference type="AlphaFoldDB" id="A0A2P5EST4"/>
<sequence>VQMLHMGPRDNARVHQDGFLLLSTSRQHLLAGTVPKAESMGFQPMLCVRACGMNAVCYGRAQLASSV</sequence>
<comment type="caution">
    <text evidence="1">The sequence shown here is derived from an EMBL/GenBank/DDBJ whole genome shotgun (WGS) entry which is preliminary data.</text>
</comment>
<dbReference type="InParanoid" id="A0A2P5EST4"/>
<feature type="non-terminal residue" evidence="1">
    <location>
        <position position="1"/>
    </location>
</feature>
<organism evidence="1 2">
    <name type="scientific">Trema orientale</name>
    <name type="common">Charcoal tree</name>
    <name type="synonym">Celtis orientalis</name>
    <dbReference type="NCBI Taxonomy" id="63057"/>
    <lineage>
        <taxon>Eukaryota</taxon>
        <taxon>Viridiplantae</taxon>
        <taxon>Streptophyta</taxon>
        <taxon>Embryophyta</taxon>
        <taxon>Tracheophyta</taxon>
        <taxon>Spermatophyta</taxon>
        <taxon>Magnoliopsida</taxon>
        <taxon>eudicotyledons</taxon>
        <taxon>Gunneridae</taxon>
        <taxon>Pentapetalae</taxon>
        <taxon>rosids</taxon>
        <taxon>fabids</taxon>
        <taxon>Rosales</taxon>
        <taxon>Cannabaceae</taxon>
        <taxon>Trema</taxon>
    </lineage>
</organism>
<evidence type="ECO:0000313" key="2">
    <source>
        <dbReference type="Proteomes" id="UP000237000"/>
    </source>
</evidence>
<name>A0A2P5EST4_TREOI</name>
<dbReference type="Proteomes" id="UP000237000">
    <property type="component" value="Unassembled WGS sequence"/>
</dbReference>
<reference evidence="2" key="1">
    <citation type="submission" date="2016-06" db="EMBL/GenBank/DDBJ databases">
        <title>Parallel loss of symbiosis genes in relatives of nitrogen-fixing non-legume Parasponia.</title>
        <authorList>
            <person name="Van Velzen R."/>
            <person name="Holmer R."/>
            <person name="Bu F."/>
            <person name="Rutten L."/>
            <person name="Van Zeijl A."/>
            <person name="Liu W."/>
            <person name="Santuari L."/>
            <person name="Cao Q."/>
            <person name="Sharma T."/>
            <person name="Shen D."/>
            <person name="Roswanjaya Y."/>
            <person name="Wardhani T."/>
            <person name="Kalhor M.S."/>
            <person name="Jansen J."/>
            <person name="Van den Hoogen J."/>
            <person name="Gungor B."/>
            <person name="Hartog M."/>
            <person name="Hontelez J."/>
            <person name="Verver J."/>
            <person name="Yang W.-C."/>
            <person name="Schijlen E."/>
            <person name="Repin R."/>
            <person name="Schilthuizen M."/>
            <person name="Schranz E."/>
            <person name="Heidstra R."/>
            <person name="Miyata K."/>
            <person name="Fedorova E."/>
            <person name="Kohlen W."/>
            <person name="Bisseling T."/>
            <person name="Smit S."/>
            <person name="Geurts R."/>
        </authorList>
    </citation>
    <scope>NUCLEOTIDE SEQUENCE [LARGE SCALE GENOMIC DNA]</scope>
    <source>
        <strain evidence="2">cv. RG33-2</strain>
    </source>
</reference>
<keyword evidence="2" id="KW-1185">Reference proteome</keyword>